<comment type="caution">
    <text evidence="4">The sequence shown here is derived from an EMBL/GenBank/DDBJ whole genome shotgun (WGS) entry which is preliminary data.</text>
</comment>
<dbReference type="NCBIfam" id="TIGR01409">
    <property type="entry name" value="TAT_signal_seq"/>
    <property type="match status" value="1"/>
</dbReference>
<feature type="binding site" evidence="3">
    <location>
        <position position="242"/>
    </location>
    <ligand>
        <name>substrate</name>
    </ligand>
</feature>
<dbReference type="CDD" id="cd13604">
    <property type="entry name" value="PBP2_TRAP_ketoacid_lactate_like"/>
    <property type="match status" value="1"/>
</dbReference>
<evidence type="ECO:0000313" key="5">
    <source>
        <dbReference type="Proteomes" id="UP000004095"/>
    </source>
</evidence>
<evidence type="ECO:0000256" key="2">
    <source>
        <dbReference type="PIRSR" id="PIRSR039026-1"/>
    </source>
</evidence>
<dbReference type="OrthoDB" id="9776801at2"/>
<evidence type="ECO:0000256" key="3">
    <source>
        <dbReference type="PIRSR" id="PIRSR039026-2"/>
    </source>
</evidence>
<evidence type="ECO:0000256" key="1">
    <source>
        <dbReference type="ARBA" id="ARBA00022729"/>
    </source>
</evidence>
<dbReference type="InterPro" id="IPR018389">
    <property type="entry name" value="DctP_fam"/>
</dbReference>
<dbReference type="PANTHER" id="PTHR33376:SF5">
    <property type="entry name" value="EXTRACYTOPLASMIC SOLUTE RECEPTOR PROTEIN"/>
    <property type="match status" value="1"/>
</dbReference>
<feature type="binding site" evidence="2">
    <location>
        <position position="205"/>
    </location>
    <ligand>
        <name>substrate</name>
    </ligand>
</feature>
<name>A1ZSB3_MICM2</name>
<protein>
    <submittedName>
        <fullName evidence="4">Trap dicarboxylate transporter-dctp subunit</fullName>
    </submittedName>
</protein>
<dbReference type="Gene3D" id="3.40.190.10">
    <property type="entry name" value="Periplasmic binding protein-like II"/>
    <property type="match status" value="1"/>
</dbReference>
<keyword evidence="3" id="KW-0479">Metal-binding</keyword>
<gene>
    <name evidence="4" type="ORF">M23134_02912</name>
</gene>
<dbReference type="Gene3D" id="3.40.190.170">
    <property type="entry name" value="Bacterial extracellular solute-binding protein, family 7"/>
    <property type="match status" value="1"/>
</dbReference>
<evidence type="ECO:0000313" key="4">
    <source>
        <dbReference type="EMBL" id="EAY26661.1"/>
    </source>
</evidence>
<dbReference type="eggNOG" id="COG4663">
    <property type="taxonomic scope" value="Bacteria"/>
</dbReference>
<dbReference type="InterPro" id="IPR006311">
    <property type="entry name" value="TAT_signal"/>
</dbReference>
<accession>A1ZSB3</accession>
<dbReference type="GO" id="GO:0031317">
    <property type="term" value="C:tripartite ATP-independent periplasmic transporter complex"/>
    <property type="evidence" value="ECO:0007669"/>
    <property type="project" value="InterPro"/>
</dbReference>
<dbReference type="Pfam" id="PF03480">
    <property type="entry name" value="DctP"/>
    <property type="match status" value="1"/>
</dbReference>
<feature type="binding site" evidence="3">
    <location>
        <position position="268"/>
    </location>
    <ligand>
        <name>substrate</name>
    </ligand>
</feature>
<dbReference type="GO" id="GO:0055085">
    <property type="term" value="P:transmembrane transport"/>
    <property type="evidence" value="ECO:0007669"/>
    <property type="project" value="InterPro"/>
</dbReference>
<proteinExistence type="predicted"/>
<dbReference type="NCBIfam" id="NF037995">
    <property type="entry name" value="TRAP_S1"/>
    <property type="match status" value="1"/>
</dbReference>
<dbReference type="InterPro" id="IPR026289">
    <property type="entry name" value="SBP_TakP-like"/>
</dbReference>
<dbReference type="RefSeq" id="WP_002700386.1">
    <property type="nucleotide sequence ID" value="NZ_AAWS01000031.1"/>
</dbReference>
<dbReference type="PROSITE" id="PS51318">
    <property type="entry name" value="TAT"/>
    <property type="match status" value="1"/>
</dbReference>
<dbReference type="GO" id="GO:0046872">
    <property type="term" value="F:metal ion binding"/>
    <property type="evidence" value="ECO:0007669"/>
    <property type="project" value="UniProtKB-KW"/>
</dbReference>
<dbReference type="AlphaFoldDB" id="A1ZSB3"/>
<feature type="binding site" evidence="2">
    <location>
        <position position="184"/>
    </location>
    <ligand>
        <name>substrate</name>
    </ligand>
</feature>
<dbReference type="InterPro" id="IPR038404">
    <property type="entry name" value="TRAP_DctP_sf"/>
</dbReference>
<sequence length="387" mass="43340">MNKENSPNKKQPPQNRRDFLKKSSVVTLAAASGAILLNGCNTVTEKAKTVNIQPTSAKKYQWRMVTTWPPKFPVLGEGLEMMAQWVKDASAGRLNIKVYGAGELIPPLECFDAVRSGGAQIASGVSYYWSGKIPAAQFFAALPFGMNAQQTNAWVINGGGLKLWEDLYAEYGLVPFAGGNTGVQMGGWFRKELKGLEDLKGLKMRMPGLGGKVLAKTGATAVLVPATELYTNLERGVIDATEWIGPYHDYNMGFYNVAKYYYYPGWHEPGPMLELFANQKAFNELPLDLREILRSASSRLAMWTLGEFEAKNNTYLQKLVKEKGVKLRKYPDEIMQTLKKYSKEVVEELANKDARTKKIFASYDKFRQDISEWSKVTEQAFYSDIQG</sequence>
<dbReference type="InterPro" id="IPR019546">
    <property type="entry name" value="TAT_signal_bac_arc"/>
</dbReference>
<dbReference type="EMBL" id="AAWS01000031">
    <property type="protein sequence ID" value="EAY26661.1"/>
    <property type="molecule type" value="Genomic_DNA"/>
</dbReference>
<dbReference type="PIRSF" id="PIRSF039026">
    <property type="entry name" value="SiaP"/>
    <property type="match status" value="1"/>
</dbReference>
<keyword evidence="5" id="KW-1185">Reference proteome</keyword>
<keyword evidence="1" id="KW-0732">Signal</keyword>
<dbReference type="PANTHER" id="PTHR33376">
    <property type="match status" value="1"/>
</dbReference>
<feature type="binding site" evidence="3">
    <location>
        <position position="243"/>
    </location>
    <ligand>
        <name>Na(+)</name>
        <dbReference type="ChEBI" id="CHEBI:29101"/>
    </ligand>
</feature>
<dbReference type="Proteomes" id="UP000004095">
    <property type="component" value="Unassembled WGS sequence"/>
</dbReference>
<reference evidence="4 5" key="1">
    <citation type="submission" date="2007-01" db="EMBL/GenBank/DDBJ databases">
        <authorList>
            <person name="Haygood M."/>
            <person name="Podell S."/>
            <person name="Anderson C."/>
            <person name="Hopkinson B."/>
            <person name="Roe K."/>
            <person name="Barbeau K."/>
            <person name="Gaasterland T."/>
            <person name="Ferriera S."/>
            <person name="Johnson J."/>
            <person name="Kravitz S."/>
            <person name="Beeson K."/>
            <person name="Sutton G."/>
            <person name="Rogers Y.-H."/>
            <person name="Friedman R."/>
            <person name="Frazier M."/>
            <person name="Venter J.C."/>
        </authorList>
    </citation>
    <scope>NUCLEOTIDE SEQUENCE [LARGE SCALE GENOMIC DNA]</scope>
    <source>
        <strain evidence="4 5">ATCC 23134</strain>
    </source>
</reference>
<organism evidence="4 5">
    <name type="scientific">Microscilla marina ATCC 23134</name>
    <dbReference type="NCBI Taxonomy" id="313606"/>
    <lineage>
        <taxon>Bacteria</taxon>
        <taxon>Pseudomonadati</taxon>
        <taxon>Bacteroidota</taxon>
        <taxon>Cytophagia</taxon>
        <taxon>Cytophagales</taxon>
        <taxon>Microscillaceae</taxon>
        <taxon>Microscilla</taxon>
    </lineage>
</organism>